<proteinExistence type="predicted"/>
<organism evidence="6 7">
    <name type="scientific">Limnohabitans radicicola</name>
    <dbReference type="NCBI Taxonomy" id="2771427"/>
    <lineage>
        <taxon>Bacteria</taxon>
        <taxon>Pseudomonadati</taxon>
        <taxon>Pseudomonadota</taxon>
        <taxon>Betaproteobacteria</taxon>
        <taxon>Burkholderiales</taxon>
        <taxon>Comamonadaceae</taxon>
        <taxon>Limnohabitans</taxon>
    </lineage>
</organism>
<dbReference type="RefSeq" id="WP_191818337.1">
    <property type="nucleotide sequence ID" value="NZ_JACYFT010000001.1"/>
</dbReference>
<name>A0A927FHW5_9BURK</name>
<dbReference type="Proteomes" id="UP000647424">
    <property type="component" value="Unassembled WGS sequence"/>
</dbReference>
<dbReference type="InterPro" id="IPR001129">
    <property type="entry name" value="Membr-assoc_MAPEG"/>
</dbReference>
<gene>
    <name evidence="6" type="ORF">IC609_05050</name>
</gene>
<dbReference type="Pfam" id="PF01124">
    <property type="entry name" value="MAPEG"/>
    <property type="match status" value="1"/>
</dbReference>
<dbReference type="InterPro" id="IPR023352">
    <property type="entry name" value="MAPEG-like_dom_sf"/>
</dbReference>
<evidence type="ECO:0000256" key="5">
    <source>
        <dbReference type="SAM" id="Phobius"/>
    </source>
</evidence>
<evidence type="ECO:0000313" key="6">
    <source>
        <dbReference type="EMBL" id="MBD8049900.1"/>
    </source>
</evidence>
<keyword evidence="7" id="KW-1185">Reference proteome</keyword>
<dbReference type="Gene3D" id="1.20.120.550">
    <property type="entry name" value="Membrane associated eicosanoid/glutathione metabolism-like domain"/>
    <property type="match status" value="1"/>
</dbReference>
<evidence type="ECO:0000256" key="4">
    <source>
        <dbReference type="ARBA" id="ARBA00023136"/>
    </source>
</evidence>
<dbReference type="EMBL" id="JACYFT010000001">
    <property type="protein sequence ID" value="MBD8049900.1"/>
    <property type="molecule type" value="Genomic_DNA"/>
</dbReference>
<reference evidence="6" key="1">
    <citation type="submission" date="2020-09" db="EMBL/GenBank/DDBJ databases">
        <title>Genome seq and assembly of Limnohabitants sp.</title>
        <authorList>
            <person name="Chhetri G."/>
        </authorList>
    </citation>
    <scope>NUCLEOTIDE SEQUENCE</scope>
    <source>
        <strain evidence="6">JUR4</strain>
    </source>
</reference>
<comment type="subcellular location">
    <subcellularLocation>
        <location evidence="1">Membrane</location>
    </subcellularLocation>
</comment>
<dbReference type="GO" id="GO:0016020">
    <property type="term" value="C:membrane"/>
    <property type="evidence" value="ECO:0007669"/>
    <property type="project" value="UniProtKB-SubCell"/>
</dbReference>
<evidence type="ECO:0000256" key="1">
    <source>
        <dbReference type="ARBA" id="ARBA00004370"/>
    </source>
</evidence>
<sequence length="144" mass="16157">MTVNPLAIWVPVFAMMALVLVVAYLTFRERVRQFKALRVHPQKVSTRGEFAATLKDTRCADNFSNLFETPVMFYVACIGLYVTQTVSVSALVLACLYVLLRVGHSVVHCGRNVVFTRFKLFAASMLVLLGLWVVWGLTLLQLMG</sequence>
<keyword evidence="3 5" id="KW-1133">Transmembrane helix</keyword>
<feature type="transmembrane region" description="Helical" evidence="5">
    <location>
        <begin position="6"/>
        <end position="27"/>
    </location>
</feature>
<dbReference type="AlphaFoldDB" id="A0A927FHW5"/>
<evidence type="ECO:0000313" key="7">
    <source>
        <dbReference type="Proteomes" id="UP000647424"/>
    </source>
</evidence>
<dbReference type="SUPFAM" id="SSF161084">
    <property type="entry name" value="MAPEG domain-like"/>
    <property type="match status" value="1"/>
</dbReference>
<feature type="transmembrane region" description="Helical" evidence="5">
    <location>
        <begin position="120"/>
        <end position="140"/>
    </location>
</feature>
<keyword evidence="4 5" id="KW-0472">Membrane</keyword>
<evidence type="ECO:0000256" key="2">
    <source>
        <dbReference type="ARBA" id="ARBA00022692"/>
    </source>
</evidence>
<keyword evidence="2 5" id="KW-0812">Transmembrane</keyword>
<accession>A0A927FHW5</accession>
<feature type="transmembrane region" description="Helical" evidence="5">
    <location>
        <begin position="71"/>
        <end position="100"/>
    </location>
</feature>
<comment type="caution">
    <text evidence="6">The sequence shown here is derived from an EMBL/GenBank/DDBJ whole genome shotgun (WGS) entry which is preliminary data.</text>
</comment>
<evidence type="ECO:0000256" key="3">
    <source>
        <dbReference type="ARBA" id="ARBA00022989"/>
    </source>
</evidence>
<protein>
    <submittedName>
        <fullName evidence="6">MAPEG family protein</fullName>
    </submittedName>
</protein>